<evidence type="ECO:0000313" key="1">
    <source>
        <dbReference type="EMBL" id="APS42410.1"/>
    </source>
</evidence>
<evidence type="ECO:0000313" key="2">
    <source>
        <dbReference type="Proteomes" id="UP000185473"/>
    </source>
</evidence>
<protein>
    <submittedName>
        <fullName evidence="1">Uncharacterized protein</fullName>
    </submittedName>
</protein>
<keyword evidence="2" id="KW-1185">Reference proteome</keyword>
<reference evidence="1 2" key="1">
    <citation type="submission" date="2016-02" db="EMBL/GenBank/DDBJ databases">
        <title>Complete Genome Sequence of Weissella jogaejeotgali FOL01.</title>
        <authorList>
            <person name="Lee J.-H."/>
            <person name="Ku H.-J."/>
        </authorList>
    </citation>
    <scope>NUCLEOTIDE SEQUENCE [LARGE SCALE GENOMIC DNA]</scope>
    <source>
        <strain evidence="1 2">FOL01</strain>
    </source>
</reference>
<accession>A0A1L6RD52</accession>
<sequence>MNFITFEKKQVLFLSLYVGMKVDSLNNKSGLKSGDTESFDKYQPIVNICNNSKKHMPHDINPHLFASNSEIRNYVHDELDIGHDDDDSFELSSIYKRDWHTAMKTQKNFYTFYELDKNSPVDALLIPLFIFHSLPSQYVEDILDKRFSEWRKLLPSNRESIQRFRRDFNYHNFKETTWDDLNDLHAQKQFAIINNQPFSEEITDLQTKLKEPLSLLNSMVKIYSMFLLALPLDVCFSREDADNELHLSQISVTQSNQFFITKALLAFLDLYHLDVTDLPELASFSNDKPNINSISKFKFAAATMYLNHQIKAASIRDIEQFSAILDQLNDFIPGDLSALLDPYNFTDNHIIQDFNTKMQNIRLGIRKFNYTFDLLRNQPVLLNLANADRSITRAPIDTWLLYATTKEWSSKLFMFLHEYKNVNFGMLANSRDPLLTDQDGIFLERMMNSLLNTDVVITAQDILDLIAQKKESNMLSTTISSTEGNPKKLSVKKIYTKGDMHDN</sequence>
<dbReference type="AlphaFoldDB" id="A0A1L6RD52"/>
<dbReference type="STRING" id="1631871.FOL01_1551"/>
<dbReference type="Proteomes" id="UP000185473">
    <property type="component" value="Chromosome"/>
</dbReference>
<gene>
    <name evidence="1" type="ORF">FOL01_1551</name>
</gene>
<name>A0A1L6RD52_9LACO</name>
<dbReference type="EMBL" id="CP014332">
    <property type="protein sequence ID" value="APS42410.1"/>
    <property type="molecule type" value="Genomic_DNA"/>
</dbReference>
<organism evidence="1 2">
    <name type="scientific">Weissella jogaejeotgali</name>
    <dbReference type="NCBI Taxonomy" id="1631871"/>
    <lineage>
        <taxon>Bacteria</taxon>
        <taxon>Bacillati</taxon>
        <taxon>Bacillota</taxon>
        <taxon>Bacilli</taxon>
        <taxon>Lactobacillales</taxon>
        <taxon>Lactobacillaceae</taxon>
        <taxon>Weissella</taxon>
    </lineage>
</organism>
<dbReference type="KEGG" id="wjo:FOL01_1551"/>
<dbReference type="RefSeq" id="WP_075270154.1">
    <property type="nucleotide sequence ID" value="NZ_CP014332.1"/>
</dbReference>
<proteinExistence type="predicted"/>